<accession>A0A8H3QRW1</accession>
<dbReference type="OrthoDB" id="2406411at2759"/>
<organism evidence="1 2">
    <name type="scientific">Rhizophagus clarus</name>
    <dbReference type="NCBI Taxonomy" id="94130"/>
    <lineage>
        <taxon>Eukaryota</taxon>
        <taxon>Fungi</taxon>
        <taxon>Fungi incertae sedis</taxon>
        <taxon>Mucoromycota</taxon>
        <taxon>Glomeromycotina</taxon>
        <taxon>Glomeromycetes</taxon>
        <taxon>Glomerales</taxon>
        <taxon>Glomeraceae</taxon>
        <taxon>Rhizophagus</taxon>
    </lineage>
</organism>
<evidence type="ECO:0000313" key="2">
    <source>
        <dbReference type="Proteomes" id="UP000615446"/>
    </source>
</evidence>
<name>A0A8H3QRW1_9GLOM</name>
<sequence>MAIAVQEIPIPFDNQFCRDCDSLTHNTFKKVVLHKTLEIWKQTGESIDTIKNCSNPFFFNANTSSELNFIKNKISQDEFTITFNQIAIIMEKGIDLFKKNNSFPVFDERLFDEIEKDDDLQL</sequence>
<dbReference type="AlphaFoldDB" id="A0A8H3QRW1"/>
<dbReference type="EMBL" id="BLAL01000189">
    <property type="protein sequence ID" value="GES89571.1"/>
    <property type="molecule type" value="Genomic_DNA"/>
</dbReference>
<comment type="caution">
    <text evidence="1">The sequence shown here is derived from an EMBL/GenBank/DDBJ whole genome shotgun (WGS) entry which is preliminary data.</text>
</comment>
<reference evidence="1" key="1">
    <citation type="submission" date="2019-10" db="EMBL/GenBank/DDBJ databases">
        <title>Conservation and host-specific expression of non-tandemly repeated heterogenous ribosome RNA gene in arbuscular mycorrhizal fungi.</title>
        <authorList>
            <person name="Maeda T."/>
            <person name="Kobayashi Y."/>
            <person name="Nakagawa T."/>
            <person name="Ezawa T."/>
            <person name="Yamaguchi K."/>
            <person name="Bino T."/>
            <person name="Nishimoto Y."/>
            <person name="Shigenobu S."/>
            <person name="Kawaguchi M."/>
        </authorList>
    </citation>
    <scope>NUCLEOTIDE SEQUENCE</scope>
    <source>
        <strain evidence="1">HR1</strain>
    </source>
</reference>
<dbReference type="Proteomes" id="UP000615446">
    <property type="component" value="Unassembled WGS sequence"/>
</dbReference>
<proteinExistence type="predicted"/>
<protein>
    <submittedName>
        <fullName evidence="1">Uncharacterized protein</fullName>
    </submittedName>
</protein>
<gene>
    <name evidence="1" type="ORF">RCL2_001646300</name>
</gene>
<evidence type="ECO:0000313" key="1">
    <source>
        <dbReference type="EMBL" id="GES89571.1"/>
    </source>
</evidence>